<keyword evidence="1" id="KW-1133">Transmembrane helix</keyword>
<keyword evidence="1" id="KW-0812">Transmembrane</keyword>
<keyword evidence="3" id="KW-1185">Reference proteome</keyword>
<gene>
    <name evidence="2" type="ORF">GDO81_011974</name>
</gene>
<evidence type="ECO:0000256" key="1">
    <source>
        <dbReference type="SAM" id="Phobius"/>
    </source>
</evidence>
<dbReference type="AlphaFoldDB" id="A0AAV7BHW6"/>
<comment type="caution">
    <text evidence="2">The sequence shown here is derived from an EMBL/GenBank/DDBJ whole genome shotgun (WGS) entry which is preliminary data.</text>
</comment>
<keyword evidence="1" id="KW-0472">Membrane</keyword>
<evidence type="ECO:0000313" key="3">
    <source>
        <dbReference type="Proteomes" id="UP000824782"/>
    </source>
</evidence>
<dbReference type="EMBL" id="WNYA01000005">
    <property type="protein sequence ID" value="KAG8572210.1"/>
    <property type="molecule type" value="Genomic_DNA"/>
</dbReference>
<sequence length="87" mass="10047">MAISLIVSWQIFCLFSLFNSVSLVLISCSFMLFCFLLCVEMFIKCPLIKTLKEHHRLLVVESELSLRLRYSSIFASVSSANWGRFMT</sequence>
<feature type="transmembrane region" description="Helical" evidence="1">
    <location>
        <begin position="6"/>
        <end position="39"/>
    </location>
</feature>
<dbReference type="Proteomes" id="UP000824782">
    <property type="component" value="Unassembled WGS sequence"/>
</dbReference>
<evidence type="ECO:0000313" key="2">
    <source>
        <dbReference type="EMBL" id="KAG8572210.1"/>
    </source>
</evidence>
<proteinExistence type="predicted"/>
<evidence type="ECO:0008006" key="4">
    <source>
        <dbReference type="Google" id="ProtNLM"/>
    </source>
</evidence>
<reference evidence="2" key="1">
    <citation type="thesis" date="2020" institute="ProQuest LLC" country="789 East Eisenhower Parkway, Ann Arbor, MI, USA">
        <title>Comparative Genomics and Chromosome Evolution.</title>
        <authorList>
            <person name="Mudd A.B."/>
        </authorList>
    </citation>
    <scope>NUCLEOTIDE SEQUENCE</scope>
    <source>
        <strain evidence="2">237g6f4</strain>
        <tissue evidence="2">Blood</tissue>
    </source>
</reference>
<name>A0AAV7BHW6_ENGPU</name>
<organism evidence="2 3">
    <name type="scientific">Engystomops pustulosus</name>
    <name type="common">Tungara frog</name>
    <name type="synonym">Physalaemus pustulosus</name>
    <dbReference type="NCBI Taxonomy" id="76066"/>
    <lineage>
        <taxon>Eukaryota</taxon>
        <taxon>Metazoa</taxon>
        <taxon>Chordata</taxon>
        <taxon>Craniata</taxon>
        <taxon>Vertebrata</taxon>
        <taxon>Euteleostomi</taxon>
        <taxon>Amphibia</taxon>
        <taxon>Batrachia</taxon>
        <taxon>Anura</taxon>
        <taxon>Neobatrachia</taxon>
        <taxon>Hyloidea</taxon>
        <taxon>Leptodactylidae</taxon>
        <taxon>Leiuperinae</taxon>
        <taxon>Engystomops</taxon>
    </lineage>
</organism>
<protein>
    <recommendedName>
        <fullName evidence="4">ATP synthase F0 subunit 8</fullName>
    </recommendedName>
</protein>
<accession>A0AAV7BHW6</accession>